<keyword evidence="4" id="KW-1185">Reference proteome</keyword>
<protein>
    <submittedName>
        <fullName evidence="3">Uncharacterized protein</fullName>
    </submittedName>
</protein>
<evidence type="ECO:0000256" key="2">
    <source>
        <dbReference type="SAM" id="Phobius"/>
    </source>
</evidence>
<feature type="transmembrane region" description="Helical" evidence="2">
    <location>
        <begin position="35"/>
        <end position="52"/>
    </location>
</feature>
<dbReference type="Proteomes" id="UP000011511">
    <property type="component" value="Unassembled WGS sequence"/>
</dbReference>
<evidence type="ECO:0000256" key="1">
    <source>
        <dbReference type="SAM" id="Coils"/>
    </source>
</evidence>
<dbReference type="EMBL" id="AOIK01000043">
    <property type="protein sequence ID" value="ELY83622.1"/>
    <property type="molecule type" value="Genomic_DNA"/>
</dbReference>
<dbReference type="PATRIC" id="fig|1227494.3.peg.3559"/>
<keyword evidence="2" id="KW-1133">Transmembrane helix</keyword>
<proteinExistence type="predicted"/>
<sequence>MAISLTHLLMYGLGTALVLAPYLDSAGPTGDLRLLGILLLLAAVIIDIGGGYDQEKTYKENGNIFLEVIEERISEEEGECKRLLKEVKREALKKAVGDYSV</sequence>
<keyword evidence="2" id="KW-0472">Membrane</keyword>
<evidence type="ECO:0000313" key="3">
    <source>
        <dbReference type="EMBL" id="ELY83622.1"/>
    </source>
</evidence>
<dbReference type="AlphaFoldDB" id="L9ZDF1"/>
<comment type="caution">
    <text evidence="3">The sequence shown here is derived from an EMBL/GenBank/DDBJ whole genome shotgun (WGS) entry which is preliminary data.</text>
</comment>
<name>L9ZDF1_NATA2</name>
<evidence type="ECO:0000313" key="4">
    <source>
        <dbReference type="Proteomes" id="UP000011511"/>
    </source>
</evidence>
<keyword evidence="2" id="KW-0812">Transmembrane</keyword>
<gene>
    <name evidence="3" type="ORF">C485_17757</name>
</gene>
<reference evidence="3 4" key="1">
    <citation type="journal article" date="2014" name="PLoS Genet.">
        <title>Phylogenetically driven sequencing of extremely halophilic archaea reveals strategies for static and dynamic osmo-response.</title>
        <authorList>
            <person name="Becker E.A."/>
            <person name="Seitzer P.M."/>
            <person name="Tritt A."/>
            <person name="Larsen D."/>
            <person name="Krusor M."/>
            <person name="Yao A.I."/>
            <person name="Wu D."/>
            <person name="Madern D."/>
            <person name="Eisen J.A."/>
            <person name="Darling A.E."/>
            <person name="Facciotti M.T."/>
        </authorList>
    </citation>
    <scope>NUCLEOTIDE SEQUENCE [LARGE SCALE GENOMIC DNA]</scope>
    <source>
        <strain evidence="3 4">JCM 12890</strain>
    </source>
</reference>
<organism evidence="3 4">
    <name type="scientific">Natrinema altunense (strain JCM 12890 / CGMCC 1.3731 / AJ2)</name>
    <dbReference type="NCBI Taxonomy" id="1227494"/>
    <lineage>
        <taxon>Archaea</taxon>
        <taxon>Methanobacteriati</taxon>
        <taxon>Methanobacteriota</taxon>
        <taxon>Stenosarchaea group</taxon>
        <taxon>Halobacteria</taxon>
        <taxon>Halobacteriales</taxon>
        <taxon>Natrialbaceae</taxon>
        <taxon>Natrinema</taxon>
    </lineage>
</organism>
<accession>L9ZDF1</accession>
<keyword evidence="1" id="KW-0175">Coiled coil</keyword>
<feature type="coiled-coil region" evidence="1">
    <location>
        <begin position="66"/>
        <end position="93"/>
    </location>
</feature>